<dbReference type="InterPro" id="IPR000873">
    <property type="entry name" value="AMP-dep_synth/lig_dom"/>
</dbReference>
<evidence type="ECO:0000313" key="7">
    <source>
        <dbReference type="EMBL" id="KAA8883073.1"/>
    </source>
</evidence>
<evidence type="ECO:0000259" key="6">
    <source>
        <dbReference type="Pfam" id="PF00501"/>
    </source>
</evidence>
<dbReference type="Pfam" id="PF00501">
    <property type="entry name" value="AMP-binding"/>
    <property type="match status" value="1"/>
</dbReference>
<dbReference type="PANTHER" id="PTHR43272">
    <property type="entry name" value="LONG-CHAIN-FATTY-ACID--COA LIGASE"/>
    <property type="match status" value="1"/>
</dbReference>
<evidence type="ECO:0000256" key="3">
    <source>
        <dbReference type="ARBA" id="ARBA00022832"/>
    </source>
</evidence>
<keyword evidence="2 7" id="KW-0436">Ligase</keyword>
<keyword evidence="8" id="KW-1185">Reference proteome</keyword>
<protein>
    <recommendedName>
        <fullName evidence="5">Acyl-CoA synthetase</fullName>
    </recommendedName>
</protein>
<accession>A0A5N0E263</accession>
<evidence type="ECO:0000256" key="4">
    <source>
        <dbReference type="ARBA" id="ARBA00023098"/>
    </source>
</evidence>
<keyword evidence="4" id="KW-0443">Lipid metabolism</keyword>
<name>A0A5N0E263_9NOCA</name>
<comment type="similarity">
    <text evidence="1">Belongs to the ATP-dependent AMP-binding enzyme family.</text>
</comment>
<dbReference type="InterPro" id="IPR020845">
    <property type="entry name" value="AMP-binding_CS"/>
</dbReference>
<keyword evidence="3" id="KW-0276">Fatty acid metabolism</keyword>
<dbReference type="Gene3D" id="3.40.50.12780">
    <property type="entry name" value="N-terminal domain of ligase-like"/>
    <property type="match status" value="2"/>
</dbReference>
<dbReference type="PROSITE" id="PS00455">
    <property type="entry name" value="AMP_BINDING"/>
    <property type="match status" value="1"/>
</dbReference>
<dbReference type="AlphaFoldDB" id="A0A5N0E263"/>
<reference evidence="7 8" key="1">
    <citation type="submission" date="2019-09" db="EMBL/GenBank/DDBJ databases">
        <authorList>
            <person name="Wang X."/>
        </authorList>
    </citation>
    <scope>NUCLEOTIDE SEQUENCE [LARGE SCALE GENOMIC DNA]</scope>
    <source>
        <strain evidence="7 8">CICC 11023</strain>
    </source>
</reference>
<dbReference type="EMBL" id="VXLC01000027">
    <property type="protein sequence ID" value="KAA8883073.1"/>
    <property type="molecule type" value="Genomic_DNA"/>
</dbReference>
<dbReference type="InterPro" id="IPR042099">
    <property type="entry name" value="ANL_N_sf"/>
</dbReference>
<dbReference type="Pfam" id="PF23562">
    <property type="entry name" value="AMP-binding_C_3"/>
    <property type="match status" value="1"/>
</dbReference>
<comment type="caution">
    <text evidence="7">The sequence shown here is derived from an EMBL/GenBank/DDBJ whole genome shotgun (WGS) entry which is preliminary data.</text>
</comment>
<dbReference type="CDD" id="cd05907">
    <property type="entry name" value="VL_LC_FACS_like"/>
    <property type="match status" value="1"/>
</dbReference>
<dbReference type="GO" id="GO:0004467">
    <property type="term" value="F:long-chain fatty acid-CoA ligase activity"/>
    <property type="evidence" value="ECO:0007669"/>
    <property type="project" value="TreeGrafter"/>
</dbReference>
<dbReference type="PANTHER" id="PTHR43272:SF32">
    <property type="entry name" value="AMP-DEPENDENT SYNTHETASE_LIGASE DOMAIN-CONTAINING PROTEIN"/>
    <property type="match status" value="1"/>
</dbReference>
<evidence type="ECO:0000256" key="1">
    <source>
        <dbReference type="ARBA" id="ARBA00006432"/>
    </source>
</evidence>
<gene>
    <name evidence="7" type="ORF">F3087_38420</name>
</gene>
<dbReference type="RefSeq" id="WP_150407059.1">
    <property type="nucleotide sequence ID" value="NZ_VXLC01000027.1"/>
</dbReference>
<evidence type="ECO:0000256" key="5">
    <source>
        <dbReference type="ARBA" id="ARBA00032875"/>
    </source>
</evidence>
<dbReference type="SUPFAM" id="SSF56801">
    <property type="entry name" value="Acetyl-CoA synthetase-like"/>
    <property type="match status" value="1"/>
</dbReference>
<sequence length="590" mass="62555">MPTFASASSTLCAAFQATVARNPDKIAVRTVGNRTTLTYREWDEQVRSLAAGFAALGVGPGDRVALLMTNRPEFYPIDVALQHLGAIPFSVYNTCSPEQLNYLLTDSAATVVVCETQYAATVFASRDGARVEHVVCIDGAPEGTRTLDAVKARGLADFDFDSAWRAVRPDDTLTLIYTSGTTGSPKGVQLTHANMLAMVDGTERLVGATPDERMVSFLPSAHVADRWSGLYNLEVLGNQLTTVADRAEFAATLADARPTVFGAVPQVWQKLKGGIEAKVAEATGVKAALAKWALTVGRTASDARLDGRPVPAFLALQERLADALVLSKLRAAVGLADVRLALSGAAPIASDVLRFFNGVGIAASDAWGMSELSGMATMSPPGRVRLGTVGKIVPGNEIRIAEDGEVLVRGPIVMKGYLNKPEQTAEAIDADGWVHSGDIGALDADGFLTIVDRKKELIINAGGKNMSPSNIENWIKAFAPLIGQAVAIGDNRKYNVALIALDPDAAAAYADKAGVAADAAVLAKDPGIQQIVADAVAQANSKLSRVEQIKKFTIVPDFWQPGSEVLTPTMKLRRKPINARYAADIDDLYS</sequence>
<dbReference type="OrthoDB" id="9803968at2"/>
<evidence type="ECO:0000313" key="8">
    <source>
        <dbReference type="Proteomes" id="UP000323876"/>
    </source>
</evidence>
<feature type="domain" description="AMP-dependent synthetase/ligase" evidence="6">
    <location>
        <begin position="15"/>
        <end position="418"/>
    </location>
</feature>
<evidence type="ECO:0000256" key="2">
    <source>
        <dbReference type="ARBA" id="ARBA00022598"/>
    </source>
</evidence>
<dbReference type="GO" id="GO:0016020">
    <property type="term" value="C:membrane"/>
    <property type="evidence" value="ECO:0007669"/>
    <property type="project" value="TreeGrafter"/>
</dbReference>
<dbReference type="Proteomes" id="UP000323876">
    <property type="component" value="Unassembled WGS sequence"/>
</dbReference>
<organism evidence="7 8">
    <name type="scientific">Nocardia colli</name>
    <dbReference type="NCBI Taxonomy" id="2545717"/>
    <lineage>
        <taxon>Bacteria</taxon>
        <taxon>Bacillati</taxon>
        <taxon>Actinomycetota</taxon>
        <taxon>Actinomycetes</taxon>
        <taxon>Mycobacteriales</taxon>
        <taxon>Nocardiaceae</taxon>
        <taxon>Nocardia</taxon>
    </lineage>
</organism>
<proteinExistence type="inferred from homology"/>